<keyword evidence="12" id="KW-1185">Reference proteome</keyword>
<protein>
    <recommendedName>
        <fullName evidence="3">tRNA threonylcarbamoyladenosine biosynthesis protein TsaE</fullName>
    </recommendedName>
    <alternativeName>
        <fullName evidence="10">t(6)A37 threonylcarbamoyladenosine biosynthesis protein TsaE</fullName>
    </alternativeName>
</protein>
<keyword evidence="9" id="KW-0460">Magnesium</keyword>
<sequence>MHQFTLNIANISEMQQFGVKIASLIRVGDVIALNGNLGAGKTTFAQSIIAALGYQHDISSPSYSIVHYYEPPELRLPLAHADFYRLNDAMEIEELGIFDMLNDGAAIIEWAGDYVEHNMAQYIEINIEKIDDSENDLSQNDNDVSPRKLKINLGSDWVNRWT</sequence>
<comment type="subcellular location">
    <subcellularLocation>
        <location evidence="1">Cytoplasm</location>
    </subcellularLocation>
</comment>
<evidence type="ECO:0000256" key="7">
    <source>
        <dbReference type="ARBA" id="ARBA00022741"/>
    </source>
</evidence>
<dbReference type="GO" id="GO:0016740">
    <property type="term" value="F:transferase activity"/>
    <property type="evidence" value="ECO:0007669"/>
    <property type="project" value="UniProtKB-KW"/>
</dbReference>
<dbReference type="GO" id="GO:0002949">
    <property type="term" value="P:tRNA threonylcarbamoyladenosine modification"/>
    <property type="evidence" value="ECO:0007669"/>
    <property type="project" value="InterPro"/>
</dbReference>
<evidence type="ECO:0000256" key="6">
    <source>
        <dbReference type="ARBA" id="ARBA00022723"/>
    </source>
</evidence>
<dbReference type="GO" id="GO:0005524">
    <property type="term" value="F:ATP binding"/>
    <property type="evidence" value="ECO:0007669"/>
    <property type="project" value="UniProtKB-KW"/>
</dbReference>
<dbReference type="InterPro" id="IPR027417">
    <property type="entry name" value="P-loop_NTPase"/>
</dbReference>
<evidence type="ECO:0000256" key="10">
    <source>
        <dbReference type="ARBA" id="ARBA00032441"/>
    </source>
</evidence>
<dbReference type="SUPFAM" id="SSF52540">
    <property type="entry name" value="P-loop containing nucleoside triphosphate hydrolases"/>
    <property type="match status" value="1"/>
</dbReference>
<evidence type="ECO:0000256" key="8">
    <source>
        <dbReference type="ARBA" id="ARBA00022840"/>
    </source>
</evidence>
<dbReference type="RefSeq" id="WP_072559415.1">
    <property type="nucleotide sequence ID" value="NZ_CP018154.1"/>
</dbReference>
<keyword evidence="4" id="KW-0963">Cytoplasm</keyword>
<dbReference type="PANTHER" id="PTHR33540">
    <property type="entry name" value="TRNA THREONYLCARBAMOYLADENOSINE BIOSYNTHESIS PROTEIN TSAE"/>
    <property type="match status" value="1"/>
</dbReference>
<reference evidence="11 12" key="1">
    <citation type="submission" date="2016-11" db="EMBL/GenBank/DDBJ databases">
        <title>Sphingorhabdus sp. LPB0140, isolated from marine environment.</title>
        <authorList>
            <person name="Kim E."/>
            <person name="Yi H."/>
        </authorList>
    </citation>
    <scope>NUCLEOTIDE SEQUENCE [LARGE SCALE GENOMIC DNA]</scope>
    <source>
        <strain evidence="11 12">LPB0140</strain>
    </source>
</reference>
<evidence type="ECO:0000256" key="1">
    <source>
        <dbReference type="ARBA" id="ARBA00004496"/>
    </source>
</evidence>
<accession>A0A1L3JCB2</accession>
<keyword evidence="7" id="KW-0547">Nucleotide-binding</keyword>
<keyword evidence="8" id="KW-0067">ATP-binding</keyword>
<dbReference type="Pfam" id="PF02367">
    <property type="entry name" value="TsaE"/>
    <property type="match status" value="1"/>
</dbReference>
<keyword evidence="5" id="KW-0819">tRNA processing</keyword>
<evidence type="ECO:0000256" key="3">
    <source>
        <dbReference type="ARBA" id="ARBA00019010"/>
    </source>
</evidence>
<dbReference type="NCBIfam" id="TIGR00150">
    <property type="entry name" value="T6A_YjeE"/>
    <property type="match status" value="1"/>
</dbReference>
<evidence type="ECO:0000256" key="2">
    <source>
        <dbReference type="ARBA" id="ARBA00007599"/>
    </source>
</evidence>
<gene>
    <name evidence="11" type="ORF">LPB140_08170</name>
</gene>
<dbReference type="KEGG" id="sphl:LPB140_08170"/>
<keyword evidence="11" id="KW-0808">Transferase</keyword>
<dbReference type="InterPro" id="IPR003442">
    <property type="entry name" value="T6A_TsaE"/>
</dbReference>
<evidence type="ECO:0000313" key="12">
    <source>
        <dbReference type="Proteomes" id="UP000242561"/>
    </source>
</evidence>
<dbReference type="AlphaFoldDB" id="A0A1L3JCB2"/>
<comment type="similarity">
    <text evidence="2">Belongs to the TsaE family.</text>
</comment>
<dbReference type="GO" id="GO:0046872">
    <property type="term" value="F:metal ion binding"/>
    <property type="evidence" value="ECO:0007669"/>
    <property type="project" value="UniProtKB-KW"/>
</dbReference>
<evidence type="ECO:0000313" key="11">
    <source>
        <dbReference type="EMBL" id="APG62766.1"/>
    </source>
</evidence>
<dbReference type="PANTHER" id="PTHR33540:SF2">
    <property type="entry name" value="TRNA THREONYLCARBAMOYLADENOSINE BIOSYNTHESIS PROTEIN TSAE"/>
    <property type="match status" value="1"/>
</dbReference>
<organism evidence="11 12">
    <name type="scientific">Sphingorhabdus lutea</name>
    <dbReference type="NCBI Taxonomy" id="1913578"/>
    <lineage>
        <taxon>Bacteria</taxon>
        <taxon>Pseudomonadati</taxon>
        <taxon>Pseudomonadota</taxon>
        <taxon>Alphaproteobacteria</taxon>
        <taxon>Sphingomonadales</taxon>
        <taxon>Sphingomonadaceae</taxon>
        <taxon>Sphingorhabdus</taxon>
    </lineage>
</organism>
<keyword evidence="6" id="KW-0479">Metal-binding</keyword>
<dbReference type="EMBL" id="CP018154">
    <property type="protein sequence ID" value="APG62766.1"/>
    <property type="molecule type" value="Genomic_DNA"/>
</dbReference>
<evidence type="ECO:0000256" key="4">
    <source>
        <dbReference type="ARBA" id="ARBA00022490"/>
    </source>
</evidence>
<dbReference type="GO" id="GO:0005737">
    <property type="term" value="C:cytoplasm"/>
    <property type="evidence" value="ECO:0007669"/>
    <property type="project" value="UniProtKB-SubCell"/>
</dbReference>
<evidence type="ECO:0000256" key="9">
    <source>
        <dbReference type="ARBA" id="ARBA00022842"/>
    </source>
</evidence>
<dbReference type="Proteomes" id="UP000242561">
    <property type="component" value="Chromosome"/>
</dbReference>
<proteinExistence type="inferred from homology"/>
<dbReference type="Gene3D" id="3.40.50.300">
    <property type="entry name" value="P-loop containing nucleotide triphosphate hydrolases"/>
    <property type="match status" value="1"/>
</dbReference>
<dbReference type="OrthoDB" id="9800307at2"/>
<name>A0A1L3JCB2_9SPHN</name>
<dbReference type="STRING" id="1913578.LPB140_08170"/>
<evidence type="ECO:0000256" key="5">
    <source>
        <dbReference type="ARBA" id="ARBA00022694"/>
    </source>
</evidence>